<dbReference type="InterPro" id="IPR006076">
    <property type="entry name" value="FAD-dep_OxRdtase"/>
</dbReference>
<name>A0ABV7MD81_9PROT</name>
<evidence type="ECO:0000313" key="3">
    <source>
        <dbReference type="EMBL" id="MFC3303429.1"/>
    </source>
</evidence>
<gene>
    <name evidence="3" type="ORF">ACFONP_11870</name>
</gene>
<organism evidence="3 4">
    <name type="scientific">Parvularcula lutaonensis</name>
    <dbReference type="NCBI Taxonomy" id="491923"/>
    <lineage>
        <taxon>Bacteria</taxon>
        <taxon>Pseudomonadati</taxon>
        <taxon>Pseudomonadota</taxon>
        <taxon>Alphaproteobacteria</taxon>
        <taxon>Parvularculales</taxon>
        <taxon>Parvularculaceae</taxon>
        <taxon>Parvularcula</taxon>
    </lineage>
</organism>
<proteinExistence type="predicted"/>
<protein>
    <submittedName>
        <fullName evidence="3">NAD(P)/FAD-dependent oxidoreductase</fullName>
        <ecNumber evidence="3">1.-.-.-</ecNumber>
    </submittedName>
</protein>
<keyword evidence="1 3" id="KW-0560">Oxidoreductase</keyword>
<dbReference type="EMBL" id="JBHRVA010000003">
    <property type="protein sequence ID" value="MFC3303429.1"/>
    <property type="molecule type" value="Genomic_DNA"/>
</dbReference>
<dbReference type="PANTHER" id="PTHR13847">
    <property type="entry name" value="SARCOSINE DEHYDROGENASE-RELATED"/>
    <property type="match status" value="1"/>
</dbReference>
<evidence type="ECO:0000256" key="1">
    <source>
        <dbReference type="ARBA" id="ARBA00023002"/>
    </source>
</evidence>
<dbReference type="PANTHER" id="PTHR13847:SF289">
    <property type="entry name" value="GLYCINE OXIDASE"/>
    <property type="match status" value="1"/>
</dbReference>
<comment type="caution">
    <text evidence="3">The sequence shown here is derived from an EMBL/GenBank/DDBJ whole genome shotgun (WGS) entry which is preliminary data.</text>
</comment>
<dbReference type="RefSeq" id="WP_229786186.1">
    <property type="nucleotide sequence ID" value="NZ_BMXU01000002.1"/>
</dbReference>
<dbReference type="Gene3D" id="3.30.9.10">
    <property type="entry name" value="D-Amino Acid Oxidase, subunit A, domain 2"/>
    <property type="match status" value="1"/>
</dbReference>
<dbReference type="GO" id="GO:0016491">
    <property type="term" value="F:oxidoreductase activity"/>
    <property type="evidence" value="ECO:0007669"/>
    <property type="project" value="UniProtKB-KW"/>
</dbReference>
<feature type="domain" description="FAD dependent oxidoreductase" evidence="2">
    <location>
        <begin position="4"/>
        <end position="314"/>
    </location>
</feature>
<dbReference type="SUPFAM" id="SSF51905">
    <property type="entry name" value="FAD/NAD(P)-binding domain"/>
    <property type="match status" value="1"/>
</dbReference>
<dbReference type="Proteomes" id="UP001595607">
    <property type="component" value="Unassembled WGS sequence"/>
</dbReference>
<reference evidence="4" key="1">
    <citation type="journal article" date="2019" name="Int. J. Syst. Evol. Microbiol.">
        <title>The Global Catalogue of Microorganisms (GCM) 10K type strain sequencing project: providing services to taxonomists for standard genome sequencing and annotation.</title>
        <authorList>
            <consortium name="The Broad Institute Genomics Platform"/>
            <consortium name="The Broad Institute Genome Sequencing Center for Infectious Disease"/>
            <person name="Wu L."/>
            <person name="Ma J."/>
        </authorList>
    </citation>
    <scope>NUCLEOTIDE SEQUENCE [LARGE SCALE GENOMIC DNA]</scope>
    <source>
        <strain evidence="4">KCTC 22245</strain>
    </source>
</reference>
<dbReference type="Gene3D" id="3.50.50.60">
    <property type="entry name" value="FAD/NAD(P)-binding domain"/>
    <property type="match status" value="1"/>
</dbReference>
<accession>A0ABV7MD81</accession>
<evidence type="ECO:0000313" key="4">
    <source>
        <dbReference type="Proteomes" id="UP001595607"/>
    </source>
</evidence>
<dbReference type="InterPro" id="IPR036188">
    <property type="entry name" value="FAD/NAD-bd_sf"/>
</dbReference>
<dbReference type="EC" id="1.-.-.-" evidence="3"/>
<keyword evidence="4" id="KW-1185">Reference proteome</keyword>
<sequence>MAFDVAIIGAGIIGSCTAYRLAARGMRVLWVGDGREGSTVAAAGMLSPSYEHAHEAGAPPFQKMLDEGLRAWERFAREVSGDPQTDLGYRLSGVYGIGFHARPPGSVLPEADALPSFTRKPAVFMPREGMVEPLRVLAFLRSEFARLGGVFAEGTASLAEGGIAVDGAFHAAGTVVLTTGARPELAPEGLQPVRGQAFLVRLAGEDRGAVPTVVRSSTAYFVPRLDGTVYIGATEEWPGAIAQTADELWRDAERLLPCLGRAEILRRLEGFRPFVSRLGPLIARDKERADLVRAQGHHRNGILLAPLTAEAVEDLVV</sequence>
<evidence type="ECO:0000259" key="2">
    <source>
        <dbReference type="Pfam" id="PF01266"/>
    </source>
</evidence>
<dbReference type="Pfam" id="PF01266">
    <property type="entry name" value="DAO"/>
    <property type="match status" value="1"/>
</dbReference>